<dbReference type="EMBL" id="GG662636">
    <property type="protein sequence ID" value="EAR99824.2"/>
    <property type="molecule type" value="Genomic_DNA"/>
</dbReference>
<feature type="compositionally biased region" description="Pro residues" evidence="1">
    <location>
        <begin position="1393"/>
        <end position="1406"/>
    </location>
</feature>
<feature type="compositionally biased region" description="Polar residues" evidence="1">
    <location>
        <begin position="454"/>
        <end position="478"/>
    </location>
</feature>
<feature type="compositionally biased region" description="Basic and acidic residues" evidence="1">
    <location>
        <begin position="493"/>
        <end position="525"/>
    </location>
</feature>
<feature type="region of interest" description="Disordered" evidence="1">
    <location>
        <begin position="330"/>
        <end position="607"/>
    </location>
</feature>
<feature type="compositionally biased region" description="Polar residues" evidence="1">
    <location>
        <begin position="1259"/>
        <end position="1269"/>
    </location>
</feature>
<feature type="compositionally biased region" description="Basic and acidic residues" evidence="1">
    <location>
        <begin position="173"/>
        <end position="199"/>
    </location>
</feature>
<feature type="compositionally biased region" description="Polar residues" evidence="1">
    <location>
        <begin position="1443"/>
        <end position="1456"/>
    </location>
</feature>
<keyword evidence="4" id="KW-1185">Reference proteome</keyword>
<protein>
    <submittedName>
        <fullName evidence="3">HSA protein</fullName>
    </submittedName>
</protein>
<evidence type="ECO:0000259" key="2">
    <source>
        <dbReference type="Pfam" id="PF07529"/>
    </source>
</evidence>
<evidence type="ECO:0000313" key="4">
    <source>
        <dbReference type="Proteomes" id="UP000009168"/>
    </source>
</evidence>
<feature type="compositionally biased region" description="Pro residues" evidence="1">
    <location>
        <begin position="1209"/>
        <end position="1220"/>
    </location>
</feature>
<evidence type="ECO:0000256" key="1">
    <source>
        <dbReference type="SAM" id="MobiDB-lite"/>
    </source>
</evidence>
<feature type="compositionally biased region" description="Polar residues" evidence="1">
    <location>
        <begin position="598"/>
        <end position="607"/>
    </location>
</feature>
<feature type="compositionally biased region" description="Low complexity" evidence="1">
    <location>
        <begin position="376"/>
        <end position="390"/>
    </location>
</feature>
<dbReference type="InterPro" id="IPR014012">
    <property type="entry name" value="HSA_dom"/>
</dbReference>
<feature type="region of interest" description="Disordered" evidence="1">
    <location>
        <begin position="1154"/>
        <end position="1570"/>
    </location>
</feature>
<feature type="compositionally biased region" description="Basic and acidic residues" evidence="1">
    <location>
        <begin position="623"/>
        <end position="638"/>
    </location>
</feature>
<feature type="compositionally biased region" description="Pro residues" evidence="1">
    <location>
        <begin position="1246"/>
        <end position="1256"/>
    </location>
</feature>
<feature type="compositionally biased region" description="Polar residues" evidence="1">
    <location>
        <begin position="226"/>
        <end position="247"/>
    </location>
</feature>
<dbReference type="HOGENOM" id="CLU_245801_0_0_1"/>
<feature type="compositionally biased region" description="Basic and acidic residues" evidence="1">
    <location>
        <begin position="582"/>
        <end position="594"/>
    </location>
</feature>
<feature type="region of interest" description="Disordered" evidence="1">
    <location>
        <begin position="218"/>
        <end position="265"/>
    </location>
</feature>
<feature type="compositionally biased region" description="Basic and acidic residues" evidence="1">
    <location>
        <begin position="435"/>
        <end position="452"/>
    </location>
</feature>
<dbReference type="PANTHER" id="PTHR36812:SF9">
    <property type="entry name" value="MYB-LIKE PROTEIN X ISOFORM X1"/>
    <property type="match status" value="1"/>
</dbReference>
<proteinExistence type="predicted"/>
<feature type="compositionally biased region" description="Low complexity" evidence="1">
    <location>
        <begin position="331"/>
        <end position="349"/>
    </location>
</feature>
<feature type="compositionally biased region" description="Basic residues" evidence="1">
    <location>
        <begin position="1542"/>
        <end position="1552"/>
    </location>
</feature>
<feature type="compositionally biased region" description="Polar residues" evidence="1">
    <location>
        <begin position="403"/>
        <end position="413"/>
    </location>
</feature>
<evidence type="ECO:0000313" key="3">
    <source>
        <dbReference type="EMBL" id="EAR99824.2"/>
    </source>
</evidence>
<dbReference type="GeneID" id="7840456"/>
<dbReference type="PANTHER" id="PTHR36812">
    <property type="entry name" value="NEUROFILAMENT TRIPLET M PROTEIN-LIKE PROTEIN"/>
    <property type="match status" value="1"/>
</dbReference>
<feature type="region of interest" description="Disordered" evidence="1">
    <location>
        <begin position="1"/>
        <end position="20"/>
    </location>
</feature>
<feature type="region of interest" description="Disordered" evidence="1">
    <location>
        <begin position="619"/>
        <end position="638"/>
    </location>
</feature>
<dbReference type="RefSeq" id="XP_001020069.2">
    <property type="nucleotide sequence ID" value="XM_001020069.2"/>
</dbReference>
<gene>
    <name evidence="3" type="ORF">TTHERM_00667010</name>
</gene>
<feature type="region of interest" description="Disordered" evidence="1">
    <location>
        <begin position="163"/>
        <end position="199"/>
    </location>
</feature>
<feature type="domain" description="HSA" evidence="2">
    <location>
        <begin position="83"/>
        <end position="125"/>
    </location>
</feature>
<feature type="compositionally biased region" description="Polar residues" evidence="1">
    <location>
        <begin position="1556"/>
        <end position="1570"/>
    </location>
</feature>
<dbReference type="OrthoDB" id="5364245at2759"/>
<feature type="region of interest" description="Disordered" evidence="1">
    <location>
        <begin position="657"/>
        <end position="678"/>
    </location>
</feature>
<feature type="compositionally biased region" description="Basic and acidic residues" evidence="1">
    <location>
        <begin position="248"/>
        <end position="261"/>
    </location>
</feature>
<dbReference type="eggNOG" id="ENOG502R2RZ">
    <property type="taxonomic scope" value="Eukaryota"/>
</dbReference>
<reference evidence="4" key="1">
    <citation type="journal article" date="2006" name="PLoS Biol.">
        <title>Macronuclear genome sequence of the ciliate Tetrahymena thermophila, a model eukaryote.</title>
        <authorList>
            <person name="Eisen J.A."/>
            <person name="Coyne R.S."/>
            <person name="Wu M."/>
            <person name="Wu D."/>
            <person name="Thiagarajan M."/>
            <person name="Wortman J.R."/>
            <person name="Badger J.H."/>
            <person name="Ren Q."/>
            <person name="Amedeo P."/>
            <person name="Jones K.M."/>
            <person name="Tallon L.J."/>
            <person name="Delcher A.L."/>
            <person name="Salzberg S.L."/>
            <person name="Silva J.C."/>
            <person name="Haas B.J."/>
            <person name="Majoros W.H."/>
            <person name="Farzad M."/>
            <person name="Carlton J.M."/>
            <person name="Smith R.K. Jr."/>
            <person name="Garg J."/>
            <person name="Pearlman R.E."/>
            <person name="Karrer K.M."/>
            <person name="Sun L."/>
            <person name="Manning G."/>
            <person name="Elde N.C."/>
            <person name="Turkewitz A.P."/>
            <person name="Asai D.J."/>
            <person name="Wilkes D.E."/>
            <person name="Wang Y."/>
            <person name="Cai H."/>
            <person name="Collins K."/>
            <person name="Stewart B.A."/>
            <person name="Lee S.R."/>
            <person name="Wilamowska K."/>
            <person name="Weinberg Z."/>
            <person name="Ruzzo W.L."/>
            <person name="Wloga D."/>
            <person name="Gaertig J."/>
            <person name="Frankel J."/>
            <person name="Tsao C.-C."/>
            <person name="Gorovsky M.A."/>
            <person name="Keeling P.J."/>
            <person name="Waller R.F."/>
            <person name="Patron N.J."/>
            <person name="Cherry J.M."/>
            <person name="Stover N.A."/>
            <person name="Krieger C.J."/>
            <person name="del Toro C."/>
            <person name="Ryder H.F."/>
            <person name="Williamson S.C."/>
            <person name="Barbeau R.A."/>
            <person name="Hamilton E.P."/>
            <person name="Orias E."/>
        </authorList>
    </citation>
    <scope>NUCLEOTIDE SEQUENCE [LARGE SCALE GENOMIC DNA]</scope>
    <source>
        <strain evidence="4">SB210</strain>
    </source>
</reference>
<accession>Q23T82</accession>
<name>Q23T82_TETTS</name>
<dbReference type="InParanoid" id="Q23T82"/>
<feature type="compositionally biased region" description="Polar residues" evidence="1">
    <location>
        <begin position="556"/>
        <end position="581"/>
    </location>
</feature>
<feature type="compositionally biased region" description="Polar residues" evidence="1">
    <location>
        <begin position="664"/>
        <end position="677"/>
    </location>
</feature>
<feature type="compositionally biased region" description="Low complexity" evidence="1">
    <location>
        <begin position="1358"/>
        <end position="1392"/>
    </location>
</feature>
<organism evidence="3 4">
    <name type="scientific">Tetrahymena thermophila (strain SB210)</name>
    <dbReference type="NCBI Taxonomy" id="312017"/>
    <lineage>
        <taxon>Eukaryota</taxon>
        <taxon>Sar</taxon>
        <taxon>Alveolata</taxon>
        <taxon>Ciliophora</taxon>
        <taxon>Intramacronucleata</taxon>
        <taxon>Oligohymenophorea</taxon>
        <taxon>Hymenostomatida</taxon>
        <taxon>Tetrahymenina</taxon>
        <taxon>Tetrahymenidae</taxon>
        <taxon>Tetrahymena</taxon>
    </lineage>
</organism>
<dbReference type="Proteomes" id="UP000009168">
    <property type="component" value="Unassembled WGS sequence"/>
</dbReference>
<feature type="compositionally biased region" description="Pro residues" evidence="1">
    <location>
        <begin position="1462"/>
        <end position="1487"/>
    </location>
</feature>
<dbReference type="Pfam" id="PF07529">
    <property type="entry name" value="HSA"/>
    <property type="match status" value="1"/>
</dbReference>
<feature type="compositionally biased region" description="Polar residues" evidence="1">
    <location>
        <begin position="1521"/>
        <end position="1535"/>
    </location>
</feature>
<feature type="compositionally biased region" description="Pro residues" evidence="1">
    <location>
        <begin position="1300"/>
        <end position="1318"/>
    </location>
</feature>
<sequence length="1570" mass="181647">MSQNRIQHPHNIQDRNMMVGQPYPVPRNKEMNSTIEKLEDDCGRLPDLYFRKFRLIEKLYMERPQYPFATNVRLSTNKPVFIQHVLWDKVLKEVYWRATDFKEEKKAKIALAFHLSKKMKKHMSKKFLVRDELHFYHKLLCIQLSKDLDDTFSQIRNLKDDSQISHKYIPPHELQEIRKREKEERERKEQEEAERRRQIELQKEEDKFVDMFFQDDEEVPEPQQETIKSPSRQVNQNGQINNENGLNDQDKLQQEQPDGKKFKPIARYIQKMMELNPDSFETPEIKAYQEYRDFERKKDILDKLKDTIIKYGGKRKERPSIDNIFNTIYPQQQLPPQNQQQQDQANIQDKQIKNEFQLSSAQEEPQNQEIKEEESQQQQPQQQQKQFVKPQYEEEEIKLDPIQKNNSNESNQFKAYPQEEQMKEEIDYLASSDQKLNDDHNQFNFGEKKEESMIDNNQNEPNFLNDFSQGHSHNQEQGQADDYFNIQDSFEQSNKKSDESAKVSQEAKLEDFVKEGQDPLQEVEKNGVQNAGDVVILEDKNNNQAQNNEQEKSNDQQKSNDQVLDQASGENKADNLNNEADQNAKDLNQVKEEFQDQIDVQNNQETQKVVQIDVEAIENAKNASEENKQDDSKKEEDVQEIKMEVENIEISEQQIKSEHDEQGGAQNAEQESENQLSEVDKIKQQIKNTLHNQIQAYDQSVCSIMQVEVSKKRKKKDDNQKDTLNEEFLNHIKNLNPQIDPKKMKYENLNELLTFNYNKNQLQQEYEKIFEKTINNYSDFPSNFSQIPRVQEVDEDEIEMKGQDLYDLPYETFCFTHGIEMDKFLKKCHQYLSLMVNQDKLTKIGNPTKELLNMDELFKTFPIARKDNNLFAIYTQVDPKQQTMARVFNDSFINSNEKYKVISLISKQPIFFFFFEYYQGIWGNKHHLIANSLNSNPITKHYQFNNKIVEKLDWTLRIKKKEKFAYLSENILPTMYMFKGDNVKVNEQLQHFIEEKKKKEDEEYNSMSNLINEEIDFEEAVNKREKSGAVSILKPQQQIFKNMNKSFANYFSQNKLYDVSNKLEYRKSIIEYARQVKNNTNKYIFDNKEEDKGKTIDYSSFTKMIKVEEVKSQLKMASLNQNNPSYRLISRKKVIIDQNNELYLILNNLKSQIPNNMSGPQPTPHGNMPPEMMPNQGGPYRGPHPSQHMRPGMPMMSRQNSNMAHAPYPNYPPNGMPPNPQQHMNPSRTHHGQYDPANGPQSSQVPPGPGNPPIPPQGHHSQSIQQVPPSSAMMHHRQPPPHGMNPNSQGPERGQSGVPPGNPPPVHMHPGQGPPPYNGQPAGGPMNQHHHHHSMQGHQPNSNSQQNTPGGHPPMHNQPPHGQMGPGGMHHPPGGSIEKNMGPPHHNGGMPNHPQPPPYHSGPPPHGHGYQQGNMPPHSSQMPPQGPHQGGNMGHPPMKQMHGQHQNYPPNHQMNAHNQNMPPHPQGQPMPPNHPGPGNPQGPPMPPMQQQSSHDPIPINKKIKKSTDNTSPKKPAAKKSIQGTASAAPSQASDNTSEKGTPKKKKQTKKKKNQDDPSQVSQSQLSMPNQ</sequence>
<dbReference type="KEGG" id="tet:TTHERM_00667010"/>